<sequence>MENFQEPNQEQNFLNFQQTPLPNATAVLVLGIISIVGCFCYGIVGLITSIIALILAKKDMALYNANPSLYIPSSYNNLKAGRVCAIVGIILSALYLLFVIAIIIIAGAAALSDPSHFLKHGQF</sequence>
<comment type="caution">
    <text evidence="2">The sequence shown here is derived from an EMBL/GenBank/DDBJ whole genome shotgun (WGS) entry which is preliminary data.</text>
</comment>
<gene>
    <name evidence="2" type="ORF">KTO63_05180</name>
</gene>
<keyword evidence="1" id="KW-1133">Transmembrane helix</keyword>
<dbReference type="RefSeq" id="WP_217790162.1">
    <property type="nucleotide sequence ID" value="NZ_JAHSPG010000002.1"/>
</dbReference>
<evidence type="ECO:0000313" key="3">
    <source>
        <dbReference type="Proteomes" id="UP000812270"/>
    </source>
</evidence>
<keyword evidence="1" id="KW-0812">Transmembrane</keyword>
<keyword evidence="3" id="KW-1185">Reference proteome</keyword>
<name>A0A9E2S7S7_9BACT</name>
<dbReference type="AlphaFoldDB" id="A0A9E2S7S7"/>
<dbReference type="InterPro" id="IPR011655">
    <property type="entry name" value="MpPF26"/>
</dbReference>
<reference evidence="2" key="1">
    <citation type="submission" date="2021-06" db="EMBL/GenBank/DDBJ databases">
        <authorList>
            <person name="Huq M.A."/>
        </authorList>
    </citation>
    <scope>NUCLEOTIDE SEQUENCE</scope>
    <source>
        <strain evidence="2">MAH-26</strain>
    </source>
</reference>
<evidence type="ECO:0000256" key="1">
    <source>
        <dbReference type="SAM" id="Phobius"/>
    </source>
</evidence>
<organism evidence="2 3">
    <name type="scientific">Pinibacter aurantiacus</name>
    <dbReference type="NCBI Taxonomy" id="2851599"/>
    <lineage>
        <taxon>Bacteria</taxon>
        <taxon>Pseudomonadati</taxon>
        <taxon>Bacteroidota</taxon>
        <taxon>Chitinophagia</taxon>
        <taxon>Chitinophagales</taxon>
        <taxon>Chitinophagaceae</taxon>
        <taxon>Pinibacter</taxon>
    </lineage>
</organism>
<dbReference type="Proteomes" id="UP000812270">
    <property type="component" value="Unassembled WGS sequence"/>
</dbReference>
<dbReference type="Pfam" id="PF07666">
    <property type="entry name" value="MpPF26"/>
    <property type="match status" value="1"/>
</dbReference>
<dbReference type="EMBL" id="JAHSPG010000002">
    <property type="protein sequence ID" value="MBV4356533.1"/>
    <property type="molecule type" value="Genomic_DNA"/>
</dbReference>
<accession>A0A9E2S7S7</accession>
<keyword evidence="1" id="KW-0472">Membrane</keyword>
<protein>
    <submittedName>
        <fullName evidence="2">DUF4190 domain-containing protein</fullName>
    </submittedName>
</protein>
<evidence type="ECO:0000313" key="2">
    <source>
        <dbReference type="EMBL" id="MBV4356533.1"/>
    </source>
</evidence>
<feature type="transmembrane region" description="Helical" evidence="1">
    <location>
        <begin position="83"/>
        <end position="111"/>
    </location>
</feature>
<feature type="transmembrane region" description="Helical" evidence="1">
    <location>
        <begin position="26"/>
        <end position="56"/>
    </location>
</feature>
<dbReference type="NCBIfam" id="NF040945">
    <property type="entry name" value="CCC_membrane"/>
    <property type="match status" value="1"/>
</dbReference>
<proteinExistence type="predicted"/>